<name>A0ABT6YGP8_9BACT</name>
<dbReference type="Pfam" id="PF13751">
    <property type="entry name" value="DDE_Tnp_1_6"/>
    <property type="match status" value="1"/>
</dbReference>
<dbReference type="InterPro" id="IPR047629">
    <property type="entry name" value="IS1182_transpos"/>
</dbReference>
<dbReference type="PANTHER" id="PTHR33408">
    <property type="entry name" value="TRANSPOSASE"/>
    <property type="match status" value="1"/>
</dbReference>
<feature type="coiled-coil region" evidence="1">
    <location>
        <begin position="204"/>
        <end position="231"/>
    </location>
</feature>
<evidence type="ECO:0000259" key="2">
    <source>
        <dbReference type="Pfam" id="PF05598"/>
    </source>
</evidence>
<sequence>MVFLSLTNLLHQMPVAAKKDRFQFHFSSLEDTIACDNPVRFLDAFVDKLEMEKLQFCPQTIKTEGRPAFEPQIFLKLFLYGYLNGIRSSRKLERECVRNIELQWLLCGQRPNYHSIADFRKVNPVALQNTFKLFVLFLKEAQLIGGKTLAIDGTKVRASNSKKNNFNLKKIDRHLTYIETKTVEYLQQLSENDKTDDELDVTHIQAKIERLQNAKIKYETLETILNESIEAQVSTTDADARALLIHGQVVEVSYNVQTAVDNQHKLIVATHTINRNDRNALSRIALEAKANIQAEELTVIADKGYHNGREIQTTQSVNIQTIVAVAELVNSNDHGTQPDYLVSKFIYEPESDTYLCPQGQTLRTKGTWHQKKRELNVSYQFKKYRTTACTSCPVKDLCTGRKDGRREIERSEYAEAVEQNAKDYKSNQGLYRKRQEINEHIFGTIKRQWGYDHTNLRGLSKLNGEMALIMTVYNIKRSLNILGMSELMEKLHNWSPDYGKATCFGKKRGILSLFKPLKENEGKQAA</sequence>
<dbReference type="InterPro" id="IPR025668">
    <property type="entry name" value="Tnp_DDE_dom"/>
</dbReference>
<evidence type="ECO:0000256" key="1">
    <source>
        <dbReference type="SAM" id="Coils"/>
    </source>
</evidence>
<evidence type="ECO:0000313" key="4">
    <source>
        <dbReference type="EMBL" id="MDI9862331.1"/>
    </source>
</evidence>
<keyword evidence="5" id="KW-1185">Reference proteome</keyword>
<evidence type="ECO:0000313" key="5">
    <source>
        <dbReference type="Proteomes" id="UP001236507"/>
    </source>
</evidence>
<feature type="domain" description="Transposase DDE" evidence="3">
    <location>
        <begin position="355"/>
        <end position="477"/>
    </location>
</feature>
<dbReference type="Proteomes" id="UP001236507">
    <property type="component" value="Unassembled WGS sequence"/>
</dbReference>
<dbReference type="InterPro" id="IPR008490">
    <property type="entry name" value="Transposase_InsH_N"/>
</dbReference>
<keyword evidence="1" id="KW-0175">Coiled coil</keyword>
<organism evidence="4 5">
    <name type="scientific">Flectobacillus roseus</name>
    <dbReference type="NCBI Taxonomy" id="502259"/>
    <lineage>
        <taxon>Bacteria</taxon>
        <taxon>Pseudomonadati</taxon>
        <taxon>Bacteroidota</taxon>
        <taxon>Cytophagia</taxon>
        <taxon>Cytophagales</taxon>
        <taxon>Flectobacillaceae</taxon>
        <taxon>Flectobacillus</taxon>
    </lineage>
</organism>
<accession>A0ABT6YGP8</accession>
<dbReference type="NCBIfam" id="NF033551">
    <property type="entry name" value="transpos_IS1182"/>
    <property type="match status" value="1"/>
</dbReference>
<feature type="domain" description="Transposase InsH N-terminal" evidence="2">
    <location>
        <begin position="28"/>
        <end position="121"/>
    </location>
</feature>
<dbReference type="PANTHER" id="PTHR33408:SF2">
    <property type="entry name" value="TRANSPOSASE DDE DOMAIN-CONTAINING PROTEIN"/>
    <property type="match status" value="1"/>
</dbReference>
<protein>
    <submittedName>
        <fullName evidence="4">IS1182 family transposase</fullName>
    </submittedName>
</protein>
<comment type="caution">
    <text evidence="4">The sequence shown here is derived from an EMBL/GenBank/DDBJ whole genome shotgun (WGS) entry which is preliminary data.</text>
</comment>
<reference evidence="4 5" key="1">
    <citation type="submission" date="2023-05" db="EMBL/GenBank/DDBJ databases">
        <title>Novel species of genus Flectobacillus isolated from stream in China.</title>
        <authorList>
            <person name="Lu H."/>
        </authorList>
    </citation>
    <scope>NUCLEOTIDE SEQUENCE [LARGE SCALE GENOMIC DNA]</scope>
    <source>
        <strain evidence="4 5">KCTC 42575</strain>
    </source>
</reference>
<dbReference type="EMBL" id="JASHIF010000027">
    <property type="protein sequence ID" value="MDI9862331.1"/>
    <property type="molecule type" value="Genomic_DNA"/>
</dbReference>
<proteinExistence type="predicted"/>
<evidence type="ECO:0000259" key="3">
    <source>
        <dbReference type="Pfam" id="PF13751"/>
    </source>
</evidence>
<gene>
    <name evidence="4" type="ORF">QM524_24120</name>
</gene>
<dbReference type="RefSeq" id="WP_283346599.1">
    <property type="nucleotide sequence ID" value="NZ_JASHIF010000027.1"/>
</dbReference>
<dbReference type="Pfam" id="PF05598">
    <property type="entry name" value="DUF772"/>
    <property type="match status" value="1"/>
</dbReference>